<feature type="transmembrane region" description="Helical" evidence="2">
    <location>
        <begin position="20"/>
        <end position="39"/>
    </location>
</feature>
<feature type="domain" description="Rhodopsin" evidence="3">
    <location>
        <begin position="39"/>
        <end position="234"/>
    </location>
</feature>
<proteinExistence type="predicted"/>
<dbReference type="RefSeq" id="XP_033604417.1">
    <property type="nucleotide sequence ID" value="XM_033745199.1"/>
</dbReference>
<accession>A0A6A6WIR5</accession>
<evidence type="ECO:0000256" key="1">
    <source>
        <dbReference type="SAM" id="MobiDB-lite"/>
    </source>
</evidence>
<feature type="compositionally biased region" description="Basic and acidic residues" evidence="1">
    <location>
        <begin position="381"/>
        <end position="401"/>
    </location>
</feature>
<feature type="transmembrane region" description="Helical" evidence="2">
    <location>
        <begin position="154"/>
        <end position="173"/>
    </location>
</feature>
<feature type="transmembrane region" description="Helical" evidence="2">
    <location>
        <begin position="193"/>
        <end position="217"/>
    </location>
</feature>
<dbReference type="OrthoDB" id="3931344at2759"/>
<organism evidence="4 5">
    <name type="scientific">Pseudovirgaria hyperparasitica</name>
    <dbReference type="NCBI Taxonomy" id="470096"/>
    <lineage>
        <taxon>Eukaryota</taxon>
        <taxon>Fungi</taxon>
        <taxon>Dikarya</taxon>
        <taxon>Ascomycota</taxon>
        <taxon>Pezizomycotina</taxon>
        <taxon>Dothideomycetes</taxon>
        <taxon>Dothideomycetes incertae sedis</taxon>
        <taxon>Acrospermales</taxon>
        <taxon>Acrospermaceae</taxon>
        <taxon>Pseudovirgaria</taxon>
    </lineage>
</organism>
<dbReference type="InterPro" id="IPR049326">
    <property type="entry name" value="Rhodopsin_dom_fungi"/>
</dbReference>
<evidence type="ECO:0000313" key="5">
    <source>
        <dbReference type="Proteomes" id="UP000799437"/>
    </source>
</evidence>
<evidence type="ECO:0000256" key="2">
    <source>
        <dbReference type="SAM" id="Phobius"/>
    </source>
</evidence>
<feature type="transmembrane region" description="Helical" evidence="2">
    <location>
        <begin position="51"/>
        <end position="70"/>
    </location>
</feature>
<sequence length="434" mass="48848">MFGSGVKPPLVAKGADNYGGVIVVVSFTLMVVTVLFACMRVYNTIARKKGFGFDDLTFYMALAIIVPHTVAVRKAVDHGLGMHIAALSTYNISQFFKVETTCYEGLDFVQLTNSQWVYINQLLSILCQCFAKFSVIFLVIRLDTRPSTWIWSRVLSAAIVIWTVFSVFTIAFQCGFPDPWIQSHDRCAAHGSLYYAIISLNIATDGFLAFFFIPAIWKLQMRAMTKRTVTLLFASRLSFSIQEDKSWDLIIPIVLDELIVNLSVITAGIPPVHRFLTNLQSGQFGAHMTDHELSGGHRGSVLTPSQTCNPCSQVRRLPPSRVQCVANTIRDLRPRWYRRLPQPEPRPTRAPEDEEPLRLTPEPRNEISTTIYANKGETCDFPEHVQEGRDGADVARDESRRSRPLSTSGVMQRTELSISVEYVKSEHSSRLHDP</sequence>
<feature type="region of interest" description="Disordered" evidence="1">
    <location>
        <begin position="336"/>
        <end position="367"/>
    </location>
</feature>
<feature type="transmembrane region" description="Helical" evidence="2">
    <location>
        <begin position="118"/>
        <end position="142"/>
    </location>
</feature>
<dbReference type="AlphaFoldDB" id="A0A6A6WIR5"/>
<reference evidence="4" key="1">
    <citation type="journal article" date="2020" name="Stud. Mycol.">
        <title>101 Dothideomycetes genomes: a test case for predicting lifestyles and emergence of pathogens.</title>
        <authorList>
            <person name="Haridas S."/>
            <person name="Albert R."/>
            <person name="Binder M."/>
            <person name="Bloem J."/>
            <person name="Labutti K."/>
            <person name="Salamov A."/>
            <person name="Andreopoulos B."/>
            <person name="Baker S."/>
            <person name="Barry K."/>
            <person name="Bills G."/>
            <person name="Bluhm B."/>
            <person name="Cannon C."/>
            <person name="Castanera R."/>
            <person name="Culley D."/>
            <person name="Daum C."/>
            <person name="Ezra D."/>
            <person name="Gonzalez J."/>
            <person name="Henrissat B."/>
            <person name="Kuo A."/>
            <person name="Liang C."/>
            <person name="Lipzen A."/>
            <person name="Lutzoni F."/>
            <person name="Magnuson J."/>
            <person name="Mondo S."/>
            <person name="Nolan M."/>
            <person name="Ohm R."/>
            <person name="Pangilinan J."/>
            <person name="Park H.-J."/>
            <person name="Ramirez L."/>
            <person name="Alfaro M."/>
            <person name="Sun H."/>
            <person name="Tritt A."/>
            <person name="Yoshinaga Y."/>
            <person name="Zwiers L.-H."/>
            <person name="Turgeon B."/>
            <person name="Goodwin S."/>
            <person name="Spatafora J."/>
            <person name="Crous P."/>
            <person name="Grigoriev I."/>
        </authorList>
    </citation>
    <scope>NUCLEOTIDE SEQUENCE</scope>
    <source>
        <strain evidence="4">CBS 121739</strain>
    </source>
</reference>
<gene>
    <name evidence="4" type="ORF">EJ05DRAFT_482769</name>
</gene>
<evidence type="ECO:0000313" key="4">
    <source>
        <dbReference type="EMBL" id="KAF2761966.1"/>
    </source>
</evidence>
<dbReference type="PANTHER" id="PTHR38794:SF3">
    <property type="entry name" value="INTEGRAL MEMBRANE PROTEIN"/>
    <property type="match status" value="1"/>
</dbReference>
<feature type="region of interest" description="Disordered" evidence="1">
    <location>
        <begin position="381"/>
        <end position="412"/>
    </location>
</feature>
<dbReference type="EMBL" id="ML996566">
    <property type="protein sequence ID" value="KAF2761966.1"/>
    <property type="molecule type" value="Genomic_DNA"/>
</dbReference>
<keyword evidence="2" id="KW-0812">Transmembrane</keyword>
<dbReference type="Proteomes" id="UP000799437">
    <property type="component" value="Unassembled WGS sequence"/>
</dbReference>
<keyword evidence="2" id="KW-0472">Membrane</keyword>
<name>A0A6A6WIR5_9PEZI</name>
<keyword evidence="5" id="KW-1185">Reference proteome</keyword>
<dbReference type="PANTHER" id="PTHR38794">
    <property type="entry name" value="INTEGRAL MEMBRANE PROTEIN"/>
    <property type="match status" value="1"/>
</dbReference>
<dbReference type="GeneID" id="54486253"/>
<protein>
    <recommendedName>
        <fullName evidence="3">Rhodopsin domain-containing protein</fullName>
    </recommendedName>
</protein>
<dbReference type="Pfam" id="PF20684">
    <property type="entry name" value="Fung_rhodopsin"/>
    <property type="match status" value="1"/>
</dbReference>
<keyword evidence="2" id="KW-1133">Transmembrane helix</keyword>
<evidence type="ECO:0000259" key="3">
    <source>
        <dbReference type="Pfam" id="PF20684"/>
    </source>
</evidence>